<dbReference type="Pfam" id="PF02604">
    <property type="entry name" value="PhdYeFM_antitox"/>
    <property type="match status" value="1"/>
</dbReference>
<sequence length="88" mass="9960">MKTWLVRDARAHLGDVMDAALAGEPQRVARRGREAVVVVSEAEWERAREGSPTRSFEEHLRCFPLSHDEWLEVAPGPIPLRSKPLFGE</sequence>
<organism evidence="3 4">
    <name type="scientific">Enterovirga rhinocerotis</name>
    <dbReference type="NCBI Taxonomy" id="1339210"/>
    <lineage>
        <taxon>Bacteria</taxon>
        <taxon>Pseudomonadati</taxon>
        <taxon>Pseudomonadota</taxon>
        <taxon>Alphaproteobacteria</taxon>
        <taxon>Hyphomicrobiales</taxon>
        <taxon>Methylobacteriaceae</taxon>
        <taxon>Enterovirga</taxon>
    </lineage>
</organism>
<dbReference type="InterPro" id="IPR036165">
    <property type="entry name" value="YefM-like_sf"/>
</dbReference>
<evidence type="ECO:0000256" key="1">
    <source>
        <dbReference type="ARBA" id="ARBA00009981"/>
    </source>
</evidence>
<dbReference type="InterPro" id="IPR006442">
    <property type="entry name" value="Antitoxin_Phd/YefM"/>
</dbReference>
<proteinExistence type="inferred from homology"/>
<dbReference type="Gene3D" id="3.40.1620.10">
    <property type="entry name" value="YefM-like domain"/>
    <property type="match status" value="1"/>
</dbReference>
<dbReference type="AlphaFoldDB" id="A0A4R7BT44"/>
<reference evidence="3 4" key="1">
    <citation type="submission" date="2019-03" db="EMBL/GenBank/DDBJ databases">
        <title>Genomic Encyclopedia of Type Strains, Phase IV (KMG-IV): sequencing the most valuable type-strain genomes for metagenomic binning, comparative biology and taxonomic classification.</title>
        <authorList>
            <person name="Goeker M."/>
        </authorList>
    </citation>
    <scope>NUCLEOTIDE SEQUENCE [LARGE SCALE GENOMIC DNA]</scope>
    <source>
        <strain evidence="3 4">DSM 25903</strain>
    </source>
</reference>
<evidence type="ECO:0000313" key="3">
    <source>
        <dbReference type="EMBL" id="TDR87277.1"/>
    </source>
</evidence>
<dbReference type="Proteomes" id="UP000295122">
    <property type="component" value="Unassembled WGS sequence"/>
</dbReference>
<name>A0A4R7BT44_9HYPH</name>
<comment type="similarity">
    <text evidence="1 2">Belongs to the phD/YefM antitoxin family.</text>
</comment>
<gene>
    <name evidence="3" type="ORF">EV668_4357</name>
</gene>
<accession>A0A4R7BT44</accession>
<evidence type="ECO:0000313" key="4">
    <source>
        <dbReference type="Proteomes" id="UP000295122"/>
    </source>
</evidence>
<protein>
    <recommendedName>
        <fullName evidence="2">Antitoxin</fullName>
    </recommendedName>
</protein>
<keyword evidence="4" id="KW-1185">Reference proteome</keyword>
<dbReference type="NCBIfam" id="TIGR01552">
    <property type="entry name" value="phd_fam"/>
    <property type="match status" value="1"/>
</dbReference>
<dbReference type="RefSeq" id="WP_133774068.1">
    <property type="nucleotide sequence ID" value="NZ_SNZR01000016.1"/>
</dbReference>
<comment type="function">
    <text evidence="2">Antitoxin component of a type II toxin-antitoxin (TA) system.</text>
</comment>
<dbReference type="SUPFAM" id="SSF143120">
    <property type="entry name" value="YefM-like"/>
    <property type="match status" value="1"/>
</dbReference>
<comment type="caution">
    <text evidence="3">The sequence shown here is derived from an EMBL/GenBank/DDBJ whole genome shotgun (WGS) entry which is preliminary data.</text>
</comment>
<dbReference type="OrthoDB" id="517402at2"/>
<dbReference type="EMBL" id="SNZR01000016">
    <property type="protein sequence ID" value="TDR87277.1"/>
    <property type="molecule type" value="Genomic_DNA"/>
</dbReference>
<evidence type="ECO:0000256" key="2">
    <source>
        <dbReference type="RuleBase" id="RU362080"/>
    </source>
</evidence>